<gene>
    <name evidence="1" type="ORF">D7X96_13145</name>
</gene>
<name>A0A3A8QSR9_9BACT</name>
<organism evidence="1 2">
    <name type="scientific">Corallococcus interemptor</name>
    <dbReference type="NCBI Taxonomy" id="2316720"/>
    <lineage>
        <taxon>Bacteria</taxon>
        <taxon>Pseudomonadati</taxon>
        <taxon>Myxococcota</taxon>
        <taxon>Myxococcia</taxon>
        <taxon>Myxococcales</taxon>
        <taxon>Cystobacterineae</taxon>
        <taxon>Myxococcaceae</taxon>
        <taxon>Corallococcus</taxon>
    </lineage>
</organism>
<proteinExistence type="predicted"/>
<dbReference type="EMBL" id="RAWM01000028">
    <property type="protein sequence ID" value="RKH69940.1"/>
    <property type="molecule type" value="Genomic_DNA"/>
</dbReference>
<protein>
    <submittedName>
        <fullName evidence="1">Uncharacterized protein</fullName>
    </submittedName>
</protein>
<evidence type="ECO:0000313" key="2">
    <source>
        <dbReference type="Proteomes" id="UP000282656"/>
    </source>
</evidence>
<evidence type="ECO:0000313" key="1">
    <source>
        <dbReference type="EMBL" id="RKH69940.1"/>
    </source>
</evidence>
<keyword evidence="2" id="KW-1185">Reference proteome</keyword>
<comment type="caution">
    <text evidence="1">The sequence shown here is derived from an EMBL/GenBank/DDBJ whole genome shotgun (WGS) entry which is preliminary data.</text>
</comment>
<dbReference type="Proteomes" id="UP000282656">
    <property type="component" value="Unassembled WGS sequence"/>
</dbReference>
<reference evidence="2" key="1">
    <citation type="submission" date="2018-09" db="EMBL/GenBank/DDBJ databases">
        <authorList>
            <person name="Livingstone P.G."/>
            <person name="Whitworth D.E."/>
        </authorList>
    </citation>
    <scope>NUCLEOTIDE SEQUENCE [LARGE SCALE GENOMIC DNA]</scope>
    <source>
        <strain evidence="2">AB047A</strain>
    </source>
</reference>
<dbReference type="AlphaFoldDB" id="A0A3A8QSR9"/>
<accession>A0A3A8QSR9</accession>
<sequence>MERRGVAVSRQGAYLPGVDWQDGDMRLRRWTHGLWVVLGVELGGCAGPRQGAYEQRGFDTPSNSCRTQPALCIGPESVLPGIRAAEVAVVAAGAGAMLDEDAKRSVEFVLKECAEQARSQVLLRYHEGKSPTREQCKEQVRNAQGEFVSRAIWLGDQMHAVALGCVEQKHDSMMPGRFSIEPTYRFDRRTGISTLLSKEEVQLLKQPRFRHELKGTLTPDVVIHTGHPTQALGVYDFKFPCTNIDRPPPWREPEGAPRGSPSQKELYMEALQLNASRVLRVIPRLGIFE</sequence>